<dbReference type="AlphaFoldDB" id="E4TYH3"/>
<keyword evidence="1" id="KW-0472">Membrane</keyword>
<protein>
    <recommendedName>
        <fullName evidence="4">Periplasmic protein</fullName>
    </recommendedName>
</protein>
<reference evidence="2 3" key="1">
    <citation type="journal article" date="2012" name="Stand. Genomic Sci.">
        <title>Complete genome sequence of the sulfur compounds oxidizing chemolithoautotroph Sulfuricurvum kujiense type strain (YK-1(T)).</title>
        <authorList>
            <person name="Han C."/>
            <person name="Kotsyurbenko O."/>
            <person name="Chertkov O."/>
            <person name="Held B."/>
            <person name="Lapidus A."/>
            <person name="Nolan M."/>
            <person name="Lucas S."/>
            <person name="Hammon N."/>
            <person name="Deshpande S."/>
            <person name="Cheng J.F."/>
            <person name="Tapia R."/>
            <person name="Goodwin L.A."/>
            <person name="Pitluck S."/>
            <person name="Liolios K."/>
            <person name="Pagani I."/>
            <person name="Ivanova N."/>
            <person name="Mavromatis K."/>
            <person name="Mikhailova N."/>
            <person name="Pati A."/>
            <person name="Chen A."/>
            <person name="Palaniappan K."/>
            <person name="Land M."/>
            <person name="Hauser L."/>
            <person name="Chang Y.J."/>
            <person name="Jeffries C.D."/>
            <person name="Brambilla E.M."/>
            <person name="Rohde M."/>
            <person name="Spring S."/>
            <person name="Sikorski J."/>
            <person name="Goker M."/>
            <person name="Woyke T."/>
            <person name="Bristow J."/>
            <person name="Eisen J.A."/>
            <person name="Markowitz V."/>
            <person name="Hugenholtz P."/>
            <person name="Kyrpides N.C."/>
            <person name="Klenk H.P."/>
            <person name="Detter J.C."/>
        </authorList>
    </citation>
    <scope>NUCLEOTIDE SEQUENCE [LARGE SCALE GENOMIC DNA]</scope>
    <source>
        <strain evidence="3">ATCC BAA-921 / DSM 16994 / JCM 11577 / YK-1</strain>
    </source>
</reference>
<sequence>MNHSIEIALVALAVVVVGLIYYVVTKESEVSTQIRSIAKVVEDLHRELFMMDKRLKQELEIITSLQESVPREQTSLHAELGREVNELSVPILESLTHIEESFGGYKEKTENRLRYLEERIRNLSLPTSISGLDDEKVISRYNQGIEIDAIAKELRLSKAEVEFVLKINQLR</sequence>
<keyword evidence="1" id="KW-0812">Transmembrane</keyword>
<evidence type="ECO:0000256" key="1">
    <source>
        <dbReference type="SAM" id="Phobius"/>
    </source>
</evidence>
<accession>E4TYH3</accession>
<proteinExistence type="predicted"/>
<dbReference type="STRING" id="709032.Sulku_0283"/>
<dbReference type="Proteomes" id="UP000008721">
    <property type="component" value="Chromosome"/>
</dbReference>
<name>E4TYH3_SULKY</name>
<dbReference type="EMBL" id="CP002355">
    <property type="protein sequence ID" value="ADR32950.1"/>
    <property type="molecule type" value="Genomic_DNA"/>
</dbReference>
<dbReference type="KEGG" id="sku:Sulku_0283"/>
<dbReference type="eggNOG" id="ENOG5030SN1">
    <property type="taxonomic scope" value="Bacteria"/>
</dbReference>
<keyword evidence="3" id="KW-1185">Reference proteome</keyword>
<dbReference type="HOGENOM" id="CLU_131967_0_0_7"/>
<keyword evidence="1" id="KW-1133">Transmembrane helix</keyword>
<dbReference type="OrthoDB" id="5323038at2"/>
<evidence type="ECO:0008006" key="4">
    <source>
        <dbReference type="Google" id="ProtNLM"/>
    </source>
</evidence>
<evidence type="ECO:0000313" key="2">
    <source>
        <dbReference type="EMBL" id="ADR32950.1"/>
    </source>
</evidence>
<organism evidence="2 3">
    <name type="scientific">Sulfuricurvum kujiense (strain ATCC BAA-921 / DSM 16994 / JCM 11577 / YK-1)</name>
    <dbReference type="NCBI Taxonomy" id="709032"/>
    <lineage>
        <taxon>Bacteria</taxon>
        <taxon>Pseudomonadati</taxon>
        <taxon>Campylobacterota</taxon>
        <taxon>Epsilonproteobacteria</taxon>
        <taxon>Campylobacterales</taxon>
        <taxon>Sulfurimonadaceae</taxon>
        <taxon>Sulfuricurvum</taxon>
    </lineage>
</organism>
<dbReference type="RefSeq" id="WP_013459147.1">
    <property type="nucleotide sequence ID" value="NC_014762.1"/>
</dbReference>
<feature type="transmembrane region" description="Helical" evidence="1">
    <location>
        <begin position="7"/>
        <end position="24"/>
    </location>
</feature>
<gene>
    <name evidence="2" type="ordered locus">Sulku_0283</name>
</gene>
<evidence type="ECO:0000313" key="3">
    <source>
        <dbReference type="Proteomes" id="UP000008721"/>
    </source>
</evidence>